<dbReference type="PANTHER" id="PTHR12499">
    <property type="entry name" value="OPTIC ATROPHY 3 PROTEIN OPA3"/>
    <property type="match status" value="1"/>
</dbReference>
<dbReference type="GO" id="GO:0019216">
    <property type="term" value="P:regulation of lipid metabolic process"/>
    <property type="evidence" value="ECO:0007669"/>
    <property type="project" value="TreeGrafter"/>
</dbReference>
<organism evidence="5">
    <name type="scientific">Talaromyces marneffei PM1</name>
    <dbReference type="NCBI Taxonomy" id="1077442"/>
    <lineage>
        <taxon>Eukaryota</taxon>
        <taxon>Fungi</taxon>
        <taxon>Dikarya</taxon>
        <taxon>Ascomycota</taxon>
        <taxon>Pezizomycotina</taxon>
        <taxon>Eurotiomycetes</taxon>
        <taxon>Eurotiomycetidae</taxon>
        <taxon>Eurotiales</taxon>
        <taxon>Trichocomaceae</taxon>
        <taxon>Talaromyces</taxon>
        <taxon>Talaromyces sect. Talaromyces</taxon>
    </lineage>
</organism>
<feature type="compositionally biased region" description="Low complexity" evidence="4">
    <location>
        <begin position="241"/>
        <end position="258"/>
    </location>
</feature>
<evidence type="ECO:0000256" key="4">
    <source>
        <dbReference type="SAM" id="MobiDB-lite"/>
    </source>
</evidence>
<dbReference type="InterPro" id="IPR010754">
    <property type="entry name" value="OPA3-like"/>
</dbReference>
<feature type="region of interest" description="Disordered" evidence="4">
    <location>
        <begin position="241"/>
        <end position="277"/>
    </location>
</feature>
<gene>
    <name evidence="5" type="ORF">GQ26_0180260</name>
</gene>
<name>A0A093V1X4_TALMA</name>
<dbReference type="EMBL" id="JPOX01000018">
    <property type="protein sequence ID" value="KFX46512.1"/>
    <property type="molecule type" value="Genomic_DNA"/>
</dbReference>
<evidence type="ECO:0000256" key="3">
    <source>
        <dbReference type="SAM" id="Coils"/>
    </source>
</evidence>
<comment type="caution">
    <text evidence="5">The sequence shown here is derived from an EMBL/GenBank/DDBJ whole genome shotgun (WGS) entry which is preliminary data.</text>
</comment>
<evidence type="ECO:0000256" key="1">
    <source>
        <dbReference type="ARBA" id="ARBA00007584"/>
    </source>
</evidence>
<dbReference type="Pfam" id="PF07047">
    <property type="entry name" value="OPA3"/>
    <property type="match status" value="1"/>
</dbReference>
<accession>A0A093V1X4</accession>
<keyword evidence="2 3" id="KW-0175">Coiled coil</keyword>
<feature type="coiled-coil region" evidence="3">
    <location>
        <begin position="161"/>
        <end position="195"/>
    </location>
</feature>
<dbReference type="eggNOG" id="KOG3335">
    <property type="taxonomic scope" value="Eukaryota"/>
</dbReference>
<sequence>MSLTLKLSSLVIRTLSKPIANSIKAQAREHERFRRLCVSMAQTIHRIDMRLKIGLLRDTAAIEERAAKEAAEAAARRHRSKVPTAKTEAEIQVEKQATEEAKKKAIEEVKSKPLPRIRPLSESKAIDSGATFISETFLFLVAGGLIVFESWRSRRKESSRRSDVQDRLVELEESEKAARRALGILEKELLELKAQQGKLSTKHMKRILPQEVWEDDTPEVSPKSQEDQGWLSRVWSYFPSSTSTTPAPSTPVASTTPAPKKEELTSTSATTEPPHSIIPTLLKPGHSAPSPKESLMAHTLQIVTSVFLRCRPIWSVLSPILESGDANITVGGSRDDTYDMATYVLAVGPLLDAVLHTLVLTPSAIEEATRQATLTRIEEFTSAHGNGSRYRHLAIVLLNSDTAFQKADSRCTIDAFVALQALPFDSPSAMDLPIIMLAEPDELLTSLKEHYFAIQRIINQPRDISFISMSNSTLYLLEQIVARGSDQLACQPNVNILSDLFPSLRALSAASRTVEGRHLIAEYLDDQLAKHIVSIWNEDRICG</sequence>
<evidence type="ECO:0000256" key="2">
    <source>
        <dbReference type="ARBA" id="ARBA00023054"/>
    </source>
</evidence>
<dbReference type="HOGENOM" id="CLU_501704_0_0_1"/>
<dbReference type="AlphaFoldDB" id="A0A093V1X4"/>
<dbReference type="GO" id="GO:0005739">
    <property type="term" value="C:mitochondrion"/>
    <property type="evidence" value="ECO:0007669"/>
    <property type="project" value="TreeGrafter"/>
</dbReference>
<proteinExistence type="inferred from homology"/>
<dbReference type="PANTHER" id="PTHR12499:SF0">
    <property type="entry name" value="OPTIC ATROPHY 3 PROTEIN"/>
    <property type="match status" value="1"/>
</dbReference>
<reference evidence="5" key="1">
    <citation type="journal article" date="2014" name="PLoS Genet.">
        <title>Signature Gene Expression Reveals Novel Clues to the Molecular Mechanisms of Dimorphic Transition in Penicillium marneffei.</title>
        <authorList>
            <person name="Yang E."/>
            <person name="Wang G."/>
            <person name="Cai J."/>
            <person name="Woo P.C."/>
            <person name="Lau S.K."/>
            <person name="Yuen K.-Y."/>
            <person name="Chow W.-N."/>
            <person name="Lin X."/>
        </authorList>
    </citation>
    <scope>NUCLEOTIDE SEQUENCE [LARGE SCALE GENOMIC DNA]</scope>
    <source>
        <strain evidence="5">PM1</strain>
    </source>
</reference>
<protein>
    <submittedName>
        <fullName evidence="5">OPA3-like protein</fullName>
    </submittedName>
</protein>
<evidence type="ECO:0000313" key="5">
    <source>
        <dbReference type="EMBL" id="KFX46512.1"/>
    </source>
</evidence>
<comment type="similarity">
    <text evidence="1">Belongs to the OPA3 family.</text>
</comment>